<dbReference type="InterPro" id="IPR032710">
    <property type="entry name" value="NTF2-like_dom_sf"/>
</dbReference>
<evidence type="ECO:0000313" key="3">
    <source>
        <dbReference type="Proteomes" id="UP000653343"/>
    </source>
</evidence>
<name>A0ABQ2XTM6_9BURK</name>
<dbReference type="Pfam" id="PF13577">
    <property type="entry name" value="SnoaL_4"/>
    <property type="match status" value="1"/>
</dbReference>
<dbReference type="InterPro" id="IPR037401">
    <property type="entry name" value="SnoaL-like"/>
</dbReference>
<dbReference type="RefSeq" id="WP_189355816.1">
    <property type="nucleotide sequence ID" value="NZ_BMYU01000002.1"/>
</dbReference>
<evidence type="ECO:0000313" key="2">
    <source>
        <dbReference type="EMBL" id="GGX33794.1"/>
    </source>
</evidence>
<proteinExistence type="predicted"/>
<organism evidence="2 3">
    <name type="scientific">Undibacterium squillarum</name>
    <dbReference type="NCBI Taxonomy" id="1131567"/>
    <lineage>
        <taxon>Bacteria</taxon>
        <taxon>Pseudomonadati</taxon>
        <taxon>Pseudomonadota</taxon>
        <taxon>Betaproteobacteria</taxon>
        <taxon>Burkholderiales</taxon>
        <taxon>Oxalobacteraceae</taxon>
        <taxon>Undibacterium</taxon>
    </lineage>
</organism>
<gene>
    <name evidence="2" type="ORF">GCM10010946_08490</name>
</gene>
<accession>A0ABQ2XTM6</accession>
<dbReference type="SUPFAM" id="SSF54427">
    <property type="entry name" value="NTF2-like"/>
    <property type="match status" value="1"/>
</dbReference>
<dbReference type="Gene3D" id="3.10.450.50">
    <property type="match status" value="1"/>
</dbReference>
<feature type="domain" description="SnoaL-like" evidence="1">
    <location>
        <begin position="6"/>
        <end position="125"/>
    </location>
</feature>
<reference evidence="3" key="1">
    <citation type="journal article" date="2019" name="Int. J. Syst. Evol. Microbiol.">
        <title>The Global Catalogue of Microorganisms (GCM) 10K type strain sequencing project: providing services to taxonomists for standard genome sequencing and annotation.</title>
        <authorList>
            <consortium name="The Broad Institute Genomics Platform"/>
            <consortium name="The Broad Institute Genome Sequencing Center for Infectious Disease"/>
            <person name="Wu L."/>
            <person name="Ma J."/>
        </authorList>
    </citation>
    <scope>NUCLEOTIDE SEQUENCE [LARGE SCALE GENOMIC DNA]</scope>
    <source>
        <strain evidence="3">KCTC 23917</strain>
    </source>
</reference>
<evidence type="ECO:0000259" key="1">
    <source>
        <dbReference type="Pfam" id="PF13577"/>
    </source>
</evidence>
<dbReference type="EMBL" id="BMYU01000002">
    <property type="protein sequence ID" value="GGX33794.1"/>
    <property type="molecule type" value="Genomic_DNA"/>
</dbReference>
<comment type="caution">
    <text evidence="2">The sequence shown here is derived from an EMBL/GenBank/DDBJ whole genome shotgun (WGS) entry which is preliminary data.</text>
</comment>
<protein>
    <recommendedName>
        <fullName evidence="1">SnoaL-like domain-containing protein</fullName>
    </recommendedName>
</protein>
<keyword evidence="3" id="KW-1185">Reference proteome</keyword>
<sequence>MNDDQDLMAIQQRIARFASSFDLKDWDGLGQCLCDQLYTDYSDLRGTPPETISRETWLALRQSALQHLKTHHLSGNPDISVQGNLADASVSMVIFRKNNANETLHTHCLYRLKLQKDDGVWRISSIIQKVFWSDGQTAIHSGIQKT</sequence>
<dbReference type="Proteomes" id="UP000653343">
    <property type="component" value="Unassembled WGS sequence"/>
</dbReference>